<feature type="chain" id="PRO_5043448021" description="UrcA family protein" evidence="2">
    <location>
        <begin position="22"/>
        <end position="93"/>
    </location>
</feature>
<protein>
    <recommendedName>
        <fullName evidence="4">UrcA family protein</fullName>
    </recommendedName>
</protein>
<dbReference type="EMBL" id="CP157484">
    <property type="protein sequence ID" value="XBO39778.1"/>
    <property type="molecule type" value="Genomic_DNA"/>
</dbReference>
<name>A0AAU7JHA0_9HYPH</name>
<dbReference type="RefSeq" id="WP_406856628.1">
    <property type="nucleotide sequence ID" value="NZ_CP157484.1"/>
</dbReference>
<accession>A0AAU7JHA0</accession>
<gene>
    <name evidence="3" type="ORF">ABEG18_03065</name>
</gene>
<evidence type="ECO:0000313" key="3">
    <source>
        <dbReference type="EMBL" id="XBO39778.1"/>
    </source>
</evidence>
<evidence type="ECO:0000256" key="1">
    <source>
        <dbReference type="SAM" id="MobiDB-lite"/>
    </source>
</evidence>
<keyword evidence="2" id="KW-0732">Signal</keyword>
<dbReference type="AlphaFoldDB" id="A0AAU7JHA0"/>
<feature type="signal peptide" evidence="2">
    <location>
        <begin position="1"/>
        <end position="21"/>
    </location>
</feature>
<evidence type="ECO:0000256" key="2">
    <source>
        <dbReference type="SAM" id="SignalP"/>
    </source>
</evidence>
<evidence type="ECO:0008006" key="4">
    <source>
        <dbReference type="Google" id="ProtNLM"/>
    </source>
</evidence>
<sequence length="93" mass="9748">MTKTIAALAGAALLLTPLAMSAIDAASARQTAPRPAGMQSRTPIPLPAPVPLPRRDLEDQGARICMETVRVVASGYGEPAGRRCARRRDDAAL</sequence>
<proteinExistence type="predicted"/>
<feature type="region of interest" description="Disordered" evidence="1">
    <location>
        <begin position="26"/>
        <end position="55"/>
    </location>
</feature>
<organism evidence="3">
    <name type="scientific">Alsobacter sp. KACC 23698</name>
    <dbReference type="NCBI Taxonomy" id="3149229"/>
    <lineage>
        <taxon>Bacteria</taxon>
        <taxon>Pseudomonadati</taxon>
        <taxon>Pseudomonadota</taxon>
        <taxon>Alphaproteobacteria</taxon>
        <taxon>Hyphomicrobiales</taxon>
        <taxon>Alsobacteraceae</taxon>
        <taxon>Alsobacter</taxon>
    </lineage>
</organism>
<reference evidence="3" key="1">
    <citation type="submission" date="2024-05" db="EMBL/GenBank/DDBJ databases">
        <authorList>
            <person name="Kim S."/>
            <person name="Heo J."/>
            <person name="Choi H."/>
            <person name="Choi Y."/>
            <person name="Kwon S.-W."/>
            <person name="Kim Y."/>
        </authorList>
    </citation>
    <scope>NUCLEOTIDE SEQUENCE</scope>
    <source>
        <strain evidence="3">KACC 23698</strain>
    </source>
</reference>